<reference evidence="1 2" key="1">
    <citation type="submission" date="2017-05" db="EMBL/GenBank/DDBJ databases">
        <authorList>
            <person name="Varghese N."/>
            <person name="Submissions S."/>
        </authorList>
    </citation>
    <scope>NUCLEOTIDE SEQUENCE [LARGE SCALE GENOMIC DNA]</scope>
    <source>
        <strain evidence="1 2">DSM 28009</strain>
    </source>
</reference>
<evidence type="ECO:0000313" key="2">
    <source>
        <dbReference type="Proteomes" id="UP000319555"/>
    </source>
</evidence>
<evidence type="ECO:0000313" key="1">
    <source>
        <dbReference type="EMBL" id="SMO85056.1"/>
    </source>
</evidence>
<organism evidence="1 2">
    <name type="scientific">Ruegeria faecimaris</name>
    <dbReference type="NCBI Taxonomy" id="686389"/>
    <lineage>
        <taxon>Bacteria</taxon>
        <taxon>Pseudomonadati</taxon>
        <taxon>Pseudomonadota</taxon>
        <taxon>Alphaproteobacteria</taxon>
        <taxon>Rhodobacterales</taxon>
        <taxon>Roseobacteraceae</taxon>
        <taxon>Ruegeria</taxon>
    </lineage>
</organism>
<sequence>MDALRLIGFALIVGLVVAGLDYYQQDKKHEGTLSANGYVETLKTRFALYHEELDAEAAERDRQKRWRAGGKPYMPVPDSELSRRAIMDSDFTLDAREGGGLKSVSEAARPLASKVAVQKAEIQAKKLDKLSWVYEKAGHTYWIEIKLRQEASADSLAGNIARSIDSMDFGASNYAPFGVIGGVAYFQFVEAEYSPIHLDVRKVWSMITAKVTDLTQPVGFQIYTGTLGLGEEIRVEMYTDAPEQDVRIFLSQLDYDGMNALLSRPVPGVGNEAVTDPDGGIERALQMAEVRAEFTRLRSEIAQLRIENINGLALLANTMAAQHGLPSDAFDLTANNIQSPDDLIQIGYRKGLAGLEIENADADGSGGSVFGRLFGKLTGGSEEKEVEPKSSSGLFGGLKSFFKGSETADASGKRVNEASEIRVNKGGAGSSGKCAFKDARKTCSLSGG</sequence>
<dbReference type="EMBL" id="FXTE01000012">
    <property type="protein sequence ID" value="SMO85056.1"/>
    <property type="molecule type" value="Genomic_DNA"/>
</dbReference>
<accession>A0A521EMA9</accession>
<proteinExistence type="predicted"/>
<dbReference type="AlphaFoldDB" id="A0A521EMA9"/>
<gene>
    <name evidence="1" type="ORF">SAMN06265380_11236</name>
</gene>
<name>A0A521EMA9_9RHOB</name>
<dbReference type="Proteomes" id="UP000319555">
    <property type="component" value="Unassembled WGS sequence"/>
</dbReference>
<dbReference type="RefSeq" id="WP_142638966.1">
    <property type="nucleotide sequence ID" value="NZ_FXTE01000012.1"/>
</dbReference>
<keyword evidence="2" id="KW-1185">Reference proteome</keyword>
<dbReference type="OrthoDB" id="7805566at2"/>
<protein>
    <submittedName>
        <fullName evidence="1">Uncharacterized protein</fullName>
    </submittedName>
</protein>